<keyword evidence="2" id="KW-1185">Reference proteome</keyword>
<dbReference type="Proteomes" id="UP001642409">
    <property type="component" value="Unassembled WGS sequence"/>
</dbReference>
<accession>A0ABP1GH27</accession>
<evidence type="ECO:0000313" key="1">
    <source>
        <dbReference type="EMBL" id="CAL5970601.1"/>
    </source>
</evidence>
<proteinExistence type="predicted"/>
<evidence type="ECO:0000313" key="2">
    <source>
        <dbReference type="Proteomes" id="UP001642409"/>
    </source>
</evidence>
<reference evidence="1 2" key="1">
    <citation type="submission" date="2024-07" db="EMBL/GenBank/DDBJ databases">
        <authorList>
            <person name="Akdeniz Z."/>
        </authorList>
    </citation>
    <scope>NUCLEOTIDE SEQUENCE [LARGE SCALE GENOMIC DNA]</scope>
</reference>
<organism evidence="1 2">
    <name type="scientific">Hexamita inflata</name>
    <dbReference type="NCBI Taxonomy" id="28002"/>
    <lineage>
        <taxon>Eukaryota</taxon>
        <taxon>Metamonada</taxon>
        <taxon>Diplomonadida</taxon>
        <taxon>Hexamitidae</taxon>
        <taxon>Hexamitinae</taxon>
        <taxon>Hexamita</taxon>
    </lineage>
</organism>
<gene>
    <name evidence="1" type="ORF">HINF_LOCUS541</name>
</gene>
<comment type="caution">
    <text evidence="1">The sequence shown here is derived from an EMBL/GenBank/DDBJ whole genome shotgun (WGS) entry which is preliminary data.</text>
</comment>
<sequence length="161" mass="18564">MIVHTVGLVRLAERAPYFNFRYSQVPIHLFIKYQHRFHFLSAFTLNHVYIIETFATRQVQWNASHESKCIDTPRIKVSTAKLVLIDSNSNFSFTSRIYNSCSTKPYKPHNHSAQSLKVSLQICTLPSLDQLITWLPSIPNWISSMPISSSIFMIAHSDVDH</sequence>
<protein>
    <submittedName>
        <fullName evidence="1">Hypothetical_protein</fullName>
    </submittedName>
</protein>
<dbReference type="EMBL" id="CAXDID020000001">
    <property type="protein sequence ID" value="CAL5970601.1"/>
    <property type="molecule type" value="Genomic_DNA"/>
</dbReference>
<name>A0ABP1GH27_9EUKA</name>